<keyword evidence="2" id="KW-0472">Membrane</keyword>
<name>A0A1Y1WBA1_9FUNG</name>
<dbReference type="OrthoDB" id="341353at2759"/>
<sequence>MSAWLDSLSGEFRIGFLVSSAAFNVIFHSIRYQGALTTEKQLAWILTFTTCVVVTTGSLPYVATLIASGFDVSKIVYTDTFSQMLIGPVSCVPVLGSGTRPGLLSVDNIGADRVHPPHTIYCHSTVPGCTWRISHFRLNVLQRAADNRPGTGPHAQRMAERYSVRP</sequence>
<dbReference type="STRING" id="61395.A0A1Y1WBA1"/>
<accession>A0A1Y1WBA1</accession>
<gene>
    <name evidence="3" type="ORF">DL89DRAFT_140987</name>
</gene>
<feature type="region of interest" description="Disordered" evidence="1">
    <location>
        <begin position="147"/>
        <end position="166"/>
    </location>
</feature>
<organism evidence="3 4">
    <name type="scientific">Linderina pennispora</name>
    <dbReference type="NCBI Taxonomy" id="61395"/>
    <lineage>
        <taxon>Eukaryota</taxon>
        <taxon>Fungi</taxon>
        <taxon>Fungi incertae sedis</taxon>
        <taxon>Zoopagomycota</taxon>
        <taxon>Kickxellomycotina</taxon>
        <taxon>Kickxellomycetes</taxon>
        <taxon>Kickxellales</taxon>
        <taxon>Kickxellaceae</taxon>
        <taxon>Linderina</taxon>
    </lineage>
</organism>
<keyword evidence="4" id="KW-1185">Reference proteome</keyword>
<evidence type="ECO:0000256" key="2">
    <source>
        <dbReference type="SAM" id="Phobius"/>
    </source>
</evidence>
<dbReference type="RefSeq" id="XP_040744390.1">
    <property type="nucleotide sequence ID" value="XM_040883437.1"/>
</dbReference>
<feature type="transmembrane region" description="Helical" evidence="2">
    <location>
        <begin position="12"/>
        <end position="30"/>
    </location>
</feature>
<dbReference type="Proteomes" id="UP000193922">
    <property type="component" value="Unassembled WGS sequence"/>
</dbReference>
<dbReference type="GeneID" id="63800085"/>
<comment type="caution">
    <text evidence="3">The sequence shown here is derived from an EMBL/GenBank/DDBJ whole genome shotgun (WGS) entry which is preliminary data.</text>
</comment>
<feature type="transmembrane region" description="Helical" evidence="2">
    <location>
        <begin position="42"/>
        <end position="63"/>
    </location>
</feature>
<reference evidence="3 4" key="1">
    <citation type="submission" date="2016-07" db="EMBL/GenBank/DDBJ databases">
        <title>Pervasive Adenine N6-methylation of Active Genes in Fungi.</title>
        <authorList>
            <consortium name="DOE Joint Genome Institute"/>
            <person name="Mondo S.J."/>
            <person name="Dannebaum R.O."/>
            <person name="Kuo R.C."/>
            <person name="Labutti K."/>
            <person name="Haridas S."/>
            <person name="Kuo A."/>
            <person name="Salamov A."/>
            <person name="Ahrendt S.R."/>
            <person name="Lipzen A."/>
            <person name="Sullivan W."/>
            <person name="Andreopoulos W.B."/>
            <person name="Clum A."/>
            <person name="Lindquist E."/>
            <person name="Daum C."/>
            <person name="Ramamoorthy G.K."/>
            <person name="Gryganskyi A."/>
            <person name="Culley D."/>
            <person name="Magnuson J.K."/>
            <person name="James T.Y."/>
            <person name="O'Malley M.A."/>
            <person name="Stajich J.E."/>
            <person name="Spatafora J.W."/>
            <person name="Visel A."/>
            <person name="Grigoriev I.V."/>
        </authorList>
    </citation>
    <scope>NUCLEOTIDE SEQUENCE [LARGE SCALE GENOMIC DNA]</scope>
    <source>
        <strain evidence="3 4">ATCC 12442</strain>
    </source>
</reference>
<evidence type="ECO:0000256" key="1">
    <source>
        <dbReference type="SAM" id="MobiDB-lite"/>
    </source>
</evidence>
<feature type="compositionally biased region" description="Basic and acidic residues" evidence="1">
    <location>
        <begin position="157"/>
        <end position="166"/>
    </location>
</feature>
<evidence type="ECO:0000313" key="3">
    <source>
        <dbReference type="EMBL" id="ORX70811.1"/>
    </source>
</evidence>
<dbReference type="AlphaFoldDB" id="A0A1Y1WBA1"/>
<keyword evidence="2" id="KW-0812">Transmembrane</keyword>
<evidence type="ECO:0000313" key="4">
    <source>
        <dbReference type="Proteomes" id="UP000193922"/>
    </source>
</evidence>
<dbReference type="EMBL" id="MCFD01000005">
    <property type="protein sequence ID" value="ORX70811.1"/>
    <property type="molecule type" value="Genomic_DNA"/>
</dbReference>
<keyword evidence="2" id="KW-1133">Transmembrane helix</keyword>
<proteinExistence type="predicted"/>
<protein>
    <submittedName>
        <fullName evidence="3">Uncharacterized protein</fullName>
    </submittedName>
</protein>